<evidence type="ECO:0000313" key="4">
    <source>
        <dbReference type="EMBL" id="KNC54529.1"/>
    </source>
</evidence>
<evidence type="ECO:0000313" key="5">
    <source>
        <dbReference type="Proteomes" id="UP000054408"/>
    </source>
</evidence>
<dbReference type="PANTHER" id="PTHR24171">
    <property type="entry name" value="ANKYRIN REPEAT DOMAIN-CONTAINING PROTEIN 39-RELATED"/>
    <property type="match status" value="1"/>
</dbReference>
<dbReference type="GeneID" id="25568611"/>
<dbReference type="Proteomes" id="UP000054408">
    <property type="component" value="Unassembled WGS sequence"/>
</dbReference>
<dbReference type="AlphaFoldDB" id="A0A0L0DQE4"/>
<dbReference type="PROSITE" id="PS50297">
    <property type="entry name" value="ANK_REP_REGION"/>
    <property type="match status" value="1"/>
</dbReference>
<gene>
    <name evidence="4" type="ORF">AMSG_10375</name>
</gene>
<dbReference type="InterPro" id="IPR036770">
    <property type="entry name" value="Ankyrin_rpt-contain_sf"/>
</dbReference>
<feature type="repeat" description="ANK" evidence="3">
    <location>
        <begin position="81"/>
        <end position="113"/>
    </location>
</feature>
<name>A0A0L0DQE4_THETB</name>
<reference evidence="4 5" key="1">
    <citation type="submission" date="2010-05" db="EMBL/GenBank/DDBJ databases">
        <title>The Genome Sequence of Thecamonas trahens ATCC 50062.</title>
        <authorList>
            <consortium name="The Broad Institute Genome Sequencing Platform"/>
            <person name="Russ C."/>
            <person name="Cuomo C."/>
            <person name="Shea T."/>
            <person name="Young S.K."/>
            <person name="Zeng Q."/>
            <person name="Koehrsen M."/>
            <person name="Haas B."/>
            <person name="Borodovsky M."/>
            <person name="Guigo R."/>
            <person name="Alvarado L."/>
            <person name="Berlin A."/>
            <person name="Bochicchio J."/>
            <person name="Borenstein D."/>
            <person name="Chapman S."/>
            <person name="Chen Z."/>
            <person name="Freedman E."/>
            <person name="Gellesch M."/>
            <person name="Goldberg J."/>
            <person name="Griggs A."/>
            <person name="Gujja S."/>
            <person name="Heilman E."/>
            <person name="Heiman D."/>
            <person name="Hepburn T."/>
            <person name="Howarth C."/>
            <person name="Jen D."/>
            <person name="Larson L."/>
            <person name="Mehta T."/>
            <person name="Park D."/>
            <person name="Pearson M."/>
            <person name="Roberts A."/>
            <person name="Saif S."/>
            <person name="Shenoy N."/>
            <person name="Sisk P."/>
            <person name="Stolte C."/>
            <person name="Sykes S."/>
            <person name="Thomson T."/>
            <person name="Walk T."/>
            <person name="White J."/>
            <person name="Yandava C."/>
            <person name="Burger G."/>
            <person name="Gray M.W."/>
            <person name="Holland P.W.H."/>
            <person name="King N."/>
            <person name="Lang F.B.F."/>
            <person name="Roger A.J."/>
            <person name="Ruiz-Trillo I."/>
            <person name="Lander E."/>
            <person name="Nusbaum C."/>
        </authorList>
    </citation>
    <scope>NUCLEOTIDE SEQUENCE [LARGE SCALE GENOMIC DNA]</scope>
    <source>
        <strain evidence="4 5">ATCC 50062</strain>
    </source>
</reference>
<proteinExistence type="predicted"/>
<evidence type="ECO:0000256" key="3">
    <source>
        <dbReference type="PROSITE-ProRule" id="PRU00023"/>
    </source>
</evidence>
<organism evidence="4 5">
    <name type="scientific">Thecamonas trahens ATCC 50062</name>
    <dbReference type="NCBI Taxonomy" id="461836"/>
    <lineage>
        <taxon>Eukaryota</taxon>
        <taxon>Apusozoa</taxon>
        <taxon>Apusomonadida</taxon>
        <taxon>Apusomonadidae</taxon>
        <taxon>Thecamonas</taxon>
    </lineage>
</organism>
<dbReference type="EMBL" id="GL349491">
    <property type="protein sequence ID" value="KNC54529.1"/>
    <property type="molecule type" value="Genomic_DNA"/>
</dbReference>
<dbReference type="SMART" id="SM00248">
    <property type="entry name" value="ANK"/>
    <property type="match status" value="2"/>
</dbReference>
<dbReference type="PROSITE" id="PS50088">
    <property type="entry name" value="ANK_REPEAT"/>
    <property type="match status" value="1"/>
</dbReference>
<evidence type="ECO:0000256" key="1">
    <source>
        <dbReference type="ARBA" id="ARBA00022737"/>
    </source>
</evidence>
<keyword evidence="5" id="KW-1185">Reference proteome</keyword>
<dbReference type="RefSeq" id="XP_013753546.1">
    <property type="nucleotide sequence ID" value="XM_013898092.1"/>
</dbReference>
<keyword evidence="2 3" id="KW-0040">ANK repeat</keyword>
<dbReference type="InterPro" id="IPR002110">
    <property type="entry name" value="Ankyrin_rpt"/>
</dbReference>
<dbReference type="Gene3D" id="1.25.40.20">
    <property type="entry name" value="Ankyrin repeat-containing domain"/>
    <property type="match status" value="1"/>
</dbReference>
<accession>A0A0L0DQE4</accession>
<keyword evidence="1" id="KW-0677">Repeat</keyword>
<sequence length="155" mass="15699">MEPAATTDLTGAAVLRAASAGDTATVAFVLGLPDKVRAPLLQAASPLAGTVLHAAALGGHAAVVAALAGADGVAVDGRDGRGETALHVAAWRGHVAAVHELLRAGASRRAVNDDGEWPVDLAARTPRADDAARSELLAMLNVLPPAEWVASRRKQ</sequence>
<dbReference type="Pfam" id="PF12796">
    <property type="entry name" value="Ank_2"/>
    <property type="match status" value="1"/>
</dbReference>
<dbReference type="OrthoDB" id="445661at2759"/>
<dbReference type="SUPFAM" id="SSF48403">
    <property type="entry name" value="Ankyrin repeat"/>
    <property type="match status" value="1"/>
</dbReference>
<protein>
    <submittedName>
        <fullName evidence="4">Uncharacterized protein</fullName>
    </submittedName>
</protein>
<evidence type="ECO:0000256" key="2">
    <source>
        <dbReference type="ARBA" id="ARBA00023043"/>
    </source>
</evidence>